<sequence length="535" mass="58508">MRVNLMEGLSDNIVVDKDKCTFCGVCVETCILDNLRMKLSPCRGACPLGVNCQGYVQLVARGEEKRALDLIRETLPFPGILGRICSRPCEEACHRRETEGEAVAIRELKRYVSEFEEEADYTPPMEAETGKKVAVVGSGPAGLAAAYDLRRRGHRVDIFEAESAPGGMLRWAIPEFRLPLDILERDLSVLNRMGVKIVCDKAVGKDIPFDKVKKSHDVIIIAAGCTESVTMEGMENAGSIHYGLPFLKAVRSDRPPKVGEKVVVVGGGNVAVDAAQTALRLGAGGVNIVCLEPEAEMPAFPWAVEDARAEGVKFHPSWGNLMLHTEKGQINSVEFRRCIEVNCADGIFKPVFDSCETLGLDADTVIIAIGQRPDASALISAGLNMKKVAEIDHLTLQAGSENIFVAGDIVTGPSSVVEAMANGLVAAESADRYLKGRHMRYGRSYAGPIITEFDIDISRESDSPRVVTKKRKYNGSGDFSEIESTMSKDEALREAKRCYSCGEPFGKHRSCWFCLACEVECPEEAIWIEIPYLLR</sequence>
<dbReference type="PANTHER" id="PTHR42783:SF3">
    <property type="entry name" value="GLUTAMATE SYNTHASE [NADPH] SMALL CHAIN-RELATED"/>
    <property type="match status" value="1"/>
</dbReference>
<dbReference type="InterPro" id="IPR028261">
    <property type="entry name" value="DPD_II"/>
</dbReference>
<reference evidence="5" key="2">
    <citation type="submission" date="2021-01" db="EMBL/GenBank/DDBJ databases">
        <authorList>
            <person name="Hahn C.R."/>
            <person name="Youssef N.H."/>
            <person name="Elshahed M."/>
        </authorList>
    </citation>
    <scope>NUCLEOTIDE SEQUENCE</scope>
    <source>
        <strain evidence="5">Zod_Metabat.24</strain>
    </source>
</reference>
<dbReference type="Gene3D" id="1.10.1060.10">
    <property type="entry name" value="Alpha-helical ferredoxin"/>
    <property type="match status" value="1"/>
</dbReference>
<evidence type="ECO:0000256" key="1">
    <source>
        <dbReference type="ARBA" id="ARBA00022723"/>
    </source>
</evidence>
<dbReference type="GO" id="GO:0046872">
    <property type="term" value="F:metal ion binding"/>
    <property type="evidence" value="ECO:0007669"/>
    <property type="project" value="UniProtKB-KW"/>
</dbReference>
<keyword evidence="1" id="KW-0479">Metal-binding</keyword>
<evidence type="ECO:0000313" key="6">
    <source>
        <dbReference type="Proteomes" id="UP000809273"/>
    </source>
</evidence>
<name>A0A9D8KF14_9DELT</name>
<keyword evidence="3" id="KW-0411">Iron-sulfur</keyword>
<dbReference type="Pfam" id="PF14691">
    <property type="entry name" value="Fer4_20"/>
    <property type="match status" value="1"/>
</dbReference>
<dbReference type="InterPro" id="IPR036188">
    <property type="entry name" value="FAD/NAD-bd_sf"/>
</dbReference>
<proteinExistence type="predicted"/>
<dbReference type="AlphaFoldDB" id="A0A9D8KF14"/>
<dbReference type="PRINTS" id="PR00419">
    <property type="entry name" value="ADXRDTASE"/>
</dbReference>
<keyword evidence="2" id="KW-0408">Iron</keyword>
<dbReference type="InterPro" id="IPR017896">
    <property type="entry name" value="4Fe4S_Fe-S-bd"/>
</dbReference>
<dbReference type="PANTHER" id="PTHR42783">
    <property type="entry name" value="GLUTAMATE SYNTHASE [NADPH] SMALL CHAIN"/>
    <property type="match status" value="1"/>
</dbReference>
<dbReference type="GO" id="GO:0016491">
    <property type="term" value="F:oxidoreductase activity"/>
    <property type="evidence" value="ECO:0007669"/>
    <property type="project" value="InterPro"/>
</dbReference>
<protein>
    <submittedName>
        <fullName evidence="5">FAD-dependent oxidoreductase</fullName>
    </submittedName>
</protein>
<dbReference type="InterPro" id="IPR023753">
    <property type="entry name" value="FAD/NAD-binding_dom"/>
</dbReference>
<organism evidence="5 6">
    <name type="scientific">Candidatus Zymogenus saltonus</name>
    <dbReference type="NCBI Taxonomy" id="2844893"/>
    <lineage>
        <taxon>Bacteria</taxon>
        <taxon>Deltaproteobacteria</taxon>
        <taxon>Candidatus Zymogenia</taxon>
        <taxon>Candidatus Zymogeniales</taxon>
        <taxon>Candidatus Zymogenaceae</taxon>
        <taxon>Candidatus Zymogenus</taxon>
    </lineage>
</organism>
<gene>
    <name evidence="5" type="ORF">JW984_06650</name>
</gene>
<evidence type="ECO:0000256" key="3">
    <source>
        <dbReference type="ARBA" id="ARBA00023014"/>
    </source>
</evidence>
<dbReference type="SUPFAM" id="SSF51971">
    <property type="entry name" value="Nucleotide-binding domain"/>
    <property type="match status" value="2"/>
</dbReference>
<dbReference type="InterPro" id="IPR009051">
    <property type="entry name" value="Helical_ferredxn"/>
</dbReference>
<reference evidence="5" key="1">
    <citation type="journal article" date="2021" name="Environ. Microbiol.">
        <title>Genomic characterization of three novel Desulfobacterota classes expand the metabolic and phylogenetic diversity of the phylum.</title>
        <authorList>
            <person name="Murphy C.L."/>
            <person name="Biggerstaff J."/>
            <person name="Eichhorn A."/>
            <person name="Ewing E."/>
            <person name="Shahan R."/>
            <person name="Soriano D."/>
            <person name="Stewart S."/>
            <person name="VanMol K."/>
            <person name="Walker R."/>
            <person name="Walters P."/>
            <person name="Elshahed M.S."/>
            <person name="Youssef N.H."/>
        </authorList>
    </citation>
    <scope>NUCLEOTIDE SEQUENCE</scope>
    <source>
        <strain evidence="5">Zod_Metabat.24</strain>
    </source>
</reference>
<dbReference type="PROSITE" id="PS51379">
    <property type="entry name" value="4FE4S_FER_2"/>
    <property type="match status" value="2"/>
</dbReference>
<accession>A0A9D8KF14</accession>
<dbReference type="Pfam" id="PF07992">
    <property type="entry name" value="Pyr_redox_2"/>
    <property type="match status" value="1"/>
</dbReference>
<dbReference type="GO" id="GO:0051536">
    <property type="term" value="F:iron-sulfur cluster binding"/>
    <property type="evidence" value="ECO:0007669"/>
    <property type="project" value="UniProtKB-KW"/>
</dbReference>
<feature type="domain" description="4Fe-4S ferredoxin-type" evidence="4">
    <location>
        <begin position="11"/>
        <end position="40"/>
    </location>
</feature>
<dbReference type="Gene3D" id="3.50.50.60">
    <property type="entry name" value="FAD/NAD(P)-binding domain"/>
    <property type="match status" value="2"/>
</dbReference>
<evidence type="ECO:0000259" key="4">
    <source>
        <dbReference type="PROSITE" id="PS51379"/>
    </source>
</evidence>
<dbReference type="PROSITE" id="PS00198">
    <property type="entry name" value="4FE4S_FER_1"/>
    <property type="match status" value="1"/>
</dbReference>
<feature type="domain" description="4Fe-4S ferredoxin-type" evidence="4">
    <location>
        <begin position="502"/>
        <end position="531"/>
    </location>
</feature>
<evidence type="ECO:0000313" key="5">
    <source>
        <dbReference type="EMBL" id="MBN1572862.1"/>
    </source>
</evidence>
<comment type="caution">
    <text evidence="5">The sequence shown here is derived from an EMBL/GenBank/DDBJ whole genome shotgun (WGS) entry which is preliminary data.</text>
</comment>
<evidence type="ECO:0000256" key="2">
    <source>
        <dbReference type="ARBA" id="ARBA00023004"/>
    </source>
</evidence>
<dbReference type="SUPFAM" id="SSF46548">
    <property type="entry name" value="alpha-helical ferredoxin"/>
    <property type="match status" value="2"/>
</dbReference>
<dbReference type="EMBL" id="JAFGIX010000032">
    <property type="protein sequence ID" value="MBN1572862.1"/>
    <property type="molecule type" value="Genomic_DNA"/>
</dbReference>
<dbReference type="Proteomes" id="UP000809273">
    <property type="component" value="Unassembled WGS sequence"/>
</dbReference>
<dbReference type="InterPro" id="IPR017900">
    <property type="entry name" value="4Fe4S_Fe_S_CS"/>
</dbReference>